<keyword evidence="2 5" id="KW-0238">DNA-binding</keyword>
<accession>A0ABP8DZ49</accession>
<evidence type="ECO:0000256" key="3">
    <source>
        <dbReference type="ARBA" id="ARBA00023163"/>
    </source>
</evidence>
<dbReference type="Proteomes" id="UP001501594">
    <property type="component" value="Unassembled WGS sequence"/>
</dbReference>
<evidence type="ECO:0000256" key="2">
    <source>
        <dbReference type="ARBA" id="ARBA00023125"/>
    </source>
</evidence>
<dbReference type="Gene3D" id="1.10.260.40">
    <property type="entry name" value="lambda repressor-like DNA-binding domains"/>
    <property type="match status" value="1"/>
</dbReference>
<name>A0ABP8DZ49_9MICO</name>
<dbReference type="InterPro" id="IPR028082">
    <property type="entry name" value="Peripla_BP_I"/>
</dbReference>
<dbReference type="CDD" id="cd01392">
    <property type="entry name" value="HTH_LacI"/>
    <property type="match status" value="1"/>
</dbReference>
<sequence length="335" mass="35613">MARLAGVSKGAASHALNGRAGVSEETRARVKAAALELGWTPNSTARALSGSRSGAIGWAILRTPKSSTIDPYFTDLFAGIELELATTDVALVVKLVADRDEEEALYRRWAAERRVDGVLLTDVAADERRYALLGSLGLPVSSFRSLVAGQPTADEVPSIWMAESVGVDRLLDEAHALGHRRIAWISGVSTQLSVVVRERAASAWAAAHDAVVVTRFTDYSTAEGTAVAAELLAESDPPTLLVFDNDLMAFAGLSTCHSLGLRVPDDVSVASFIDSDLCSIAVPPLTALRHEIVDYGRALTRRLLDVLDGNPVDETVLPGVEVVVRQSIGPVPETP</sequence>
<dbReference type="Gene3D" id="3.40.50.2300">
    <property type="match status" value="2"/>
</dbReference>
<evidence type="ECO:0000256" key="1">
    <source>
        <dbReference type="ARBA" id="ARBA00023015"/>
    </source>
</evidence>
<organism evidence="5 6">
    <name type="scientific">Frondihabitans peucedani</name>
    <dbReference type="NCBI Taxonomy" id="598626"/>
    <lineage>
        <taxon>Bacteria</taxon>
        <taxon>Bacillati</taxon>
        <taxon>Actinomycetota</taxon>
        <taxon>Actinomycetes</taxon>
        <taxon>Micrococcales</taxon>
        <taxon>Microbacteriaceae</taxon>
        <taxon>Frondihabitans</taxon>
    </lineage>
</organism>
<dbReference type="GO" id="GO:0003677">
    <property type="term" value="F:DNA binding"/>
    <property type="evidence" value="ECO:0007669"/>
    <property type="project" value="UniProtKB-KW"/>
</dbReference>
<evidence type="ECO:0000313" key="5">
    <source>
        <dbReference type="EMBL" id="GAA4264999.1"/>
    </source>
</evidence>
<protein>
    <submittedName>
        <fullName evidence="5">LacI family DNA-binding transcriptional regulator</fullName>
    </submittedName>
</protein>
<keyword evidence="6" id="KW-1185">Reference proteome</keyword>
<gene>
    <name evidence="5" type="ORF">GCM10022256_06110</name>
</gene>
<dbReference type="EMBL" id="BAABAU010000001">
    <property type="protein sequence ID" value="GAA4264999.1"/>
    <property type="molecule type" value="Genomic_DNA"/>
</dbReference>
<dbReference type="SUPFAM" id="SSF53822">
    <property type="entry name" value="Periplasmic binding protein-like I"/>
    <property type="match status" value="1"/>
</dbReference>
<dbReference type="CDD" id="cd06267">
    <property type="entry name" value="PBP1_LacI_sugar_binding-like"/>
    <property type="match status" value="1"/>
</dbReference>
<proteinExistence type="predicted"/>
<dbReference type="InterPro" id="IPR000843">
    <property type="entry name" value="HTH_LacI"/>
</dbReference>
<dbReference type="InterPro" id="IPR010982">
    <property type="entry name" value="Lambda_DNA-bd_dom_sf"/>
</dbReference>
<dbReference type="SUPFAM" id="SSF47413">
    <property type="entry name" value="lambda repressor-like DNA-binding domains"/>
    <property type="match status" value="1"/>
</dbReference>
<dbReference type="PROSITE" id="PS50932">
    <property type="entry name" value="HTH_LACI_2"/>
    <property type="match status" value="1"/>
</dbReference>
<dbReference type="PANTHER" id="PTHR30146:SF155">
    <property type="entry name" value="ALANINE RACEMASE"/>
    <property type="match status" value="1"/>
</dbReference>
<reference evidence="6" key="1">
    <citation type="journal article" date="2019" name="Int. J. Syst. Evol. Microbiol.">
        <title>The Global Catalogue of Microorganisms (GCM) 10K type strain sequencing project: providing services to taxonomists for standard genome sequencing and annotation.</title>
        <authorList>
            <consortium name="The Broad Institute Genomics Platform"/>
            <consortium name="The Broad Institute Genome Sequencing Center for Infectious Disease"/>
            <person name="Wu L."/>
            <person name="Ma J."/>
        </authorList>
    </citation>
    <scope>NUCLEOTIDE SEQUENCE [LARGE SCALE GENOMIC DNA]</scope>
    <source>
        <strain evidence="6">JCM 17442</strain>
    </source>
</reference>
<evidence type="ECO:0000259" key="4">
    <source>
        <dbReference type="PROSITE" id="PS50932"/>
    </source>
</evidence>
<dbReference type="Pfam" id="PF00356">
    <property type="entry name" value="LacI"/>
    <property type="match status" value="1"/>
</dbReference>
<keyword evidence="3" id="KW-0804">Transcription</keyword>
<dbReference type="RefSeq" id="WP_344793558.1">
    <property type="nucleotide sequence ID" value="NZ_BAABAU010000001.1"/>
</dbReference>
<feature type="domain" description="HTH lacI-type" evidence="4">
    <location>
        <begin position="1"/>
        <end position="50"/>
    </location>
</feature>
<dbReference type="SMART" id="SM00354">
    <property type="entry name" value="HTH_LACI"/>
    <property type="match status" value="1"/>
</dbReference>
<dbReference type="PANTHER" id="PTHR30146">
    <property type="entry name" value="LACI-RELATED TRANSCRIPTIONAL REPRESSOR"/>
    <property type="match status" value="1"/>
</dbReference>
<dbReference type="InterPro" id="IPR046335">
    <property type="entry name" value="LacI/GalR-like_sensor"/>
</dbReference>
<dbReference type="Pfam" id="PF13377">
    <property type="entry name" value="Peripla_BP_3"/>
    <property type="match status" value="1"/>
</dbReference>
<evidence type="ECO:0000313" key="6">
    <source>
        <dbReference type="Proteomes" id="UP001501594"/>
    </source>
</evidence>
<comment type="caution">
    <text evidence="5">The sequence shown here is derived from an EMBL/GenBank/DDBJ whole genome shotgun (WGS) entry which is preliminary data.</text>
</comment>
<keyword evidence="1" id="KW-0805">Transcription regulation</keyword>